<dbReference type="AlphaFoldDB" id="A0A2W4C9C0"/>
<evidence type="ECO:0000313" key="9">
    <source>
        <dbReference type="EMBL" id="PZM09982.1"/>
    </source>
</evidence>
<reference evidence="9 10" key="1">
    <citation type="journal article" date="2018" name="Sci. Rep.">
        <title>Rhizobium tumorigenes sp. nov., a novel plant tumorigenic bacterium isolated from cane gall tumors on thornless blackberry.</title>
        <authorList>
            <person name="Kuzmanovi N."/>
            <person name="Smalla K."/>
            <person name="Gronow S."/>
            <person name="PuBawska J."/>
        </authorList>
    </citation>
    <scope>NUCLEOTIDE SEQUENCE [LARGE SCALE GENOMIC DNA]</scope>
    <source>
        <strain evidence="9 10">CCBAU 85046</strain>
    </source>
</reference>
<dbReference type="EMBL" id="PCDP01000056">
    <property type="protein sequence ID" value="PZM09982.1"/>
    <property type="molecule type" value="Genomic_DNA"/>
</dbReference>
<protein>
    <recommendedName>
        <fullName evidence="3">cellulase</fullName>
        <ecNumber evidence="3">3.2.1.4</ecNumber>
    </recommendedName>
</protein>
<evidence type="ECO:0000256" key="4">
    <source>
        <dbReference type="ARBA" id="ARBA00022801"/>
    </source>
</evidence>
<dbReference type="InterPro" id="IPR002037">
    <property type="entry name" value="Glyco_hydro_8"/>
</dbReference>
<evidence type="ECO:0000256" key="7">
    <source>
        <dbReference type="ARBA" id="ARBA00023326"/>
    </source>
</evidence>
<dbReference type="RefSeq" id="WP_111162809.1">
    <property type="nucleotide sequence ID" value="NZ_PCDP01000056.1"/>
</dbReference>
<evidence type="ECO:0000256" key="6">
    <source>
        <dbReference type="ARBA" id="ARBA00023295"/>
    </source>
</evidence>
<dbReference type="OrthoDB" id="9766708at2"/>
<evidence type="ECO:0000256" key="2">
    <source>
        <dbReference type="ARBA" id="ARBA00009209"/>
    </source>
</evidence>
<gene>
    <name evidence="9" type="ORF">CPY51_24310</name>
</gene>
<dbReference type="Pfam" id="PF01270">
    <property type="entry name" value="Glyco_hydro_8"/>
    <property type="match status" value="1"/>
</dbReference>
<feature type="chain" id="PRO_5015916178" description="cellulase" evidence="8">
    <location>
        <begin position="25"/>
        <end position="363"/>
    </location>
</feature>
<comment type="similarity">
    <text evidence="2">Belongs to the glycosyl hydrolase 8 (cellulase D) family.</text>
</comment>
<name>A0A2W4C9C0_9HYPH</name>
<sequence length="363" mass="39030">MIGKGVYNRLFLLAGVLTCSLGMAGTQSSQVFIPSDFVSGAWLLYRDKYVTPEGRVVDTRANDISHSEGQGYGMLIAVAADDRHSFDRMWAWTKANLYVSTDGLAAWRWDPAATPHVTDTNNATDGDLLIGWALSQAAQKWGGDGYGDAAKHIADAIASKVVVDTSYGKVLLPGAHGFSPADQPDGPVVNLSYWVFPAIRDLGVVSSSFPAAALIKTGLSLTRTARFGPAHLPSDWVSLHGKKPQPAAGYPAQFGHDAIRVPLYVAWFSRDYPDILATFADVWRQPADNTMAVIELATATPISGMPDPGYAAVADLVSCSLGHETTANRAAAFETTDYYPSTLHLLSLIALAERYPRCLPDLQ</sequence>
<dbReference type="SUPFAM" id="SSF48208">
    <property type="entry name" value="Six-hairpin glycosidases"/>
    <property type="match status" value="1"/>
</dbReference>
<keyword evidence="10" id="KW-1185">Reference proteome</keyword>
<keyword evidence="6" id="KW-0326">Glycosidase</keyword>
<dbReference type="Gene3D" id="1.50.10.10">
    <property type="match status" value="1"/>
</dbReference>
<keyword evidence="7" id="KW-0624">Polysaccharide degradation</keyword>
<accession>A0A2W4C9C0</accession>
<comment type="caution">
    <text evidence="9">The sequence shown here is derived from an EMBL/GenBank/DDBJ whole genome shotgun (WGS) entry which is preliminary data.</text>
</comment>
<evidence type="ECO:0000313" key="10">
    <source>
        <dbReference type="Proteomes" id="UP000248925"/>
    </source>
</evidence>
<dbReference type="GO" id="GO:0030245">
    <property type="term" value="P:cellulose catabolic process"/>
    <property type="evidence" value="ECO:0007669"/>
    <property type="project" value="UniProtKB-KW"/>
</dbReference>
<keyword evidence="4 9" id="KW-0378">Hydrolase</keyword>
<comment type="catalytic activity">
    <reaction evidence="1">
        <text>Endohydrolysis of (1-&gt;4)-beta-D-glucosidic linkages in cellulose, lichenin and cereal beta-D-glucans.</text>
        <dbReference type="EC" id="3.2.1.4"/>
    </reaction>
</comment>
<evidence type="ECO:0000256" key="3">
    <source>
        <dbReference type="ARBA" id="ARBA00012601"/>
    </source>
</evidence>
<organism evidence="9 10">
    <name type="scientific">Rhizobium tubonense</name>
    <dbReference type="NCBI Taxonomy" id="484088"/>
    <lineage>
        <taxon>Bacteria</taxon>
        <taxon>Pseudomonadati</taxon>
        <taxon>Pseudomonadota</taxon>
        <taxon>Alphaproteobacteria</taxon>
        <taxon>Hyphomicrobiales</taxon>
        <taxon>Rhizobiaceae</taxon>
        <taxon>Rhizobium/Agrobacterium group</taxon>
        <taxon>Rhizobium</taxon>
    </lineage>
</organism>
<evidence type="ECO:0000256" key="5">
    <source>
        <dbReference type="ARBA" id="ARBA00023001"/>
    </source>
</evidence>
<dbReference type="Proteomes" id="UP000248925">
    <property type="component" value="Unassembled WGS sequence"/>
</dbReference>
<feature type="signal peptide" evidence="8">
    <location>
        <begin position="1"/>
        <end position="24"/>
    </location>
</feature>
<dbReference type="InterPro" id="IPR008928">
    <property type="entry name" value="6-hairpin_glycosidase_sf"/>
</dbReference>
<keyword evidence="7" id="KW-0119">Carbohydrate metabolism</keyword>
<dbReference type="PRINTS" id="PR00735">
    <property type="entry name" value="GLHYDRLASE8"/>
</dbReference>
<dbReference type="GO" id="GO:0008810">
    <property type="term" value="F:cellulase activity"/>
    <property type="evidence" value="ECO:0007669"/>
    <property type="project" value="UniProtKB-EC"/>
</dbReference>
<keyword evidence="8" id="KW-0732">Signal</keyword>
<proteinExistence type="inferred from homology"/>
<keyword evidence="5" id="KW-0136">Cellulose degradation</keyword>
<dbReference type="EC" id="3.2.1.4" evidence="3"/>
<dbReference type="InterPro" id="IPR012341">
    <property type="entry name" value="6hp_glycosidase-like_sf"/>
</dbReference>
<evidence type="ECO:0000256" key="8">
    <source>
        <dbReference type="SAM" id="SignalP"/>
    </source>
</evidence>
<evidence type="ECO:0000256" key="1">
    <source>
        <dbReference type="ARBA" id="ARBA00000966"/>
    </source>
</evidence>